<protein>
    <recommendedName>
        <fullName evidence="1">Hydantoinase/oxoprolinase N-terminal domain-containing protein</fullName>
    </recommendedName>
</protein>
<gene>
    <name evidence="2" type="ORF">TRICI_000251</name>
</gene>
<keyword evidence="3" id="KW-1185">Reference proteome</keyword>
<name>A0A642VDU6_9ASCO</name>
<dbReference type="SUPFAM" id="SSF53067">
    <property type="entry name" value="Actin-like ATPase domain"/>
    <property type="match status" value="1"/>
</dbReference>
<accession>A0A642VDU6</accession>
<dbReference type="PANTHER" id="PTHR11365:SF10">
    <property type="entry name" value="HYDANTOINASE_OXOPROLINASE"/>
    <property type="match status" value="1"/>
</dbReference>
<dbReference type="GO" id="GO:0016787">
    <property type="term" value="F:hydrolase activity"/>
    <property type="evidence" value="ECO:0007669"/>
    <property type="project" value="InterPro"/>
</dbReference>
<dbReference type="OrthoDB" id="5404895at2759"/>
<dbReference type="AlphaFoldDB" id="A0A642VDU6"/>
<organism evidence="2 3">
    <name type="scientific">Trichomonascus ciferrii</name>
    <dbReference type="NCBI Taxonomy" id="44093"/>
    <lineage>
        <taxon>Eukaryota</taxon>
        <taxon>Fungi</taxon>
        <taxon>Dikarya</taxon>
        <taxon>Ascomycota</taxon>
        <taxon>Saccharomycotina</taxon>
        <taxon>Dipodascomycetes</taxon>
        <taxon>Dipodascales</taxon>
        <taxon>Trichomonascaceae</taxon>
        <taxon>Trichomonascus</taxon>
        <taxon>Trichomonascus ciferrii complex</taxon>
    </lineage>
</organism>
<evidence type="ECO:0000313" key="2">
    <source>
        <dbReference type="EMBL" id="KAA8917558.1"/>
    </source>
</evidence>
<evidence type="ECO:0000313" key="3">
    <source>
        <dbReference type="Proteomes" id="UP000761534"/>
    </source>
</evidence>
<sequence length="234" mass="25481">MTVDQISRQVLIGVDVGGTNTDSVLLDPNEFDQEHRGVLAWNKNVTTDDVSEGIEAAIAKLLEDNKSVKTSDVAAVAIGTTHFINAVIEQDQGRLEKVAVLRLCGPYSKAMPPFSDFPEGLKSILDGYQGFLSGGHHVDGAEILPVDEDQVLEHVAKIKELNLNAVAVTGVFSPMTPVHEQQVADIIKREMPGVQLVMSHEGKYKLSFNRLGRFWAHLRSRTGNTHSTPGQTSS</sequence>
<dbReference type="InterPro" id="IPR045079">
    <property type="entry name" value="Oxoprolinase-like"/>
</dbReference>
<proteinExistence type="predicted"/>
<feature type="domain" description="Hydantoinase/oxoprolinase N-terminal" evidence="1">
    <location>
        <begin position="12"/>
        <end position="190"/>
    </location>
</feature>
<dbReference type="VEuPathDB" id="FungiDB:TRICI_000251"/>
<dbReference type="Pfam" id="PF05378">
    <property type="entry name" value="Hydant_A_N"/>
    <property type="match status" value="1"/>
</dbReference>
<dbReference type="Proteomes" id="UP000761534">
    <property type="component" value="Unassembled WGS sequence"/>
</dbReference>
<dbReference type="EMBL" id="SWFS01000026">
    <property type="protein sequence ID" value="KAA8917558.1"/>
    <property type="molecule type" value="Genomic_DNA"/>
</dbReference>
<evidence type="ECO:0000259" key="1">
    <source>
        <dbReference type="Pfam" id="PF05378"/>
    </source>
</evidence>
<comment type="caution">
    <text evidence="2">The sequence shown here is derived from an EMBL/GenBank/DDBJ whole genome shotgun (WGS) entry which is preliminary data.</text>
</comment>
<dbReference type="Gene3D" id="3.30.420.40">
    <property type="match status" value="1"/>
</dbReference>
<dbReference type="InterPro" id="IPR008040">
    <property type="entry name" value="Hydant_A_N"/>
</dbReference>
<dbReference type="InterPro" id="IPR043129">
    <property type="entry name" value="ATPase_NBD"/>
</dbReference>
<dbReference type="PANTHER" id="PTHR11365">
    <property type="entry name" value="5-OXOPROLINASE RELATED"/>
    <property type="match status" value="1"/>
</dbReference>
<reference evidence="2" key="1">
    <citation type="journal article" date="2019" name="G3 (Bethesda)">
        <title>Genome Assemblies of Two Rare Opportunistic Yeast Pathogens: Diutina rugosa (syn. Candida rugosa) and Trichomonascus ciferrii (syn. Candida ciferrii).</title>
        <authorList>
            <person name="Mixao V."/>
            <person name="Saus E."/>
            <person name="Hansen A.P."/>
            <person name="Lass-Florl C."/>
            <person name="Gabaldon T."/>
        </authorList>
    </citation>
    <scope>NUCLEOTIDE SEQUENCE</scope>
    <source>
        <strain evidence="2">CBS 4856</strain>
    </source>
</reference>